<evidence type="ECO:0000313" key="2">
    <source>
        <dbReference type="EMBL" id="TBU29865.1"/>
    </source>
</evidence>
<reference evidence="2" key="1">
    <citation type="submission" date="2019-01" db="EMBL/GenBank/DDBJ databases">
        <title>Draft genome sequences of three monokaryotic isolates of the white-rot basidiomycete fungus Dichomitus squalens.</title>
        <authorList>
            <consortium name="DOE Joint Genome Institute"/>
            <person name="Lopez S.C."/>
            <person name="Andreopoulos B."/>
            <person name="Pangilinan J."/>
            <person name="Lipzen A."/>
            <person name="Riley R."/>
            <person name="Ahrendt S."/>
            <person name="Ng V."/>
            <person name="Barry K."/>
            <person name="Daum C."/>
            <person name="Grigoriev I.V."/>
            <person name="Hilden K.S."/>
            <person name="Makela M.R."/>
            <person name="de Vries R.P."/>
        </authorList>
    </citation>
    <scope>NUCLEOTIDE SEQUENCE [LARGE SCALE GENOMIC DNA]</scope>
    <source>
        <strain evidence="2">OM18370.1</strain>
    </source>
</reference>
<dbReference type="PROSITE" id="PS50097">
    <property type="entry name" value="BTB"/>
    <property type="match status" value="1"/>
</dbReference>
<name>A0A4Q9MQQ7_9APHY</name>
<dbReference type="OrthoDB" id="3027208at2759"/>
<dbReference type="CDD" id="cd18186">
    <property type="entry name" value="BTB_POZ_ZBTB_KLHL-like"/>
    <property type="match status" value="1"/>
</dbReference>
<dbReference type="Pfam" id="PF00651">
    <property type="entry name" value="BTB"/>
    <property type="match status" value="1"/>
</dbReference>
<dbReference type="Gene3D" id="3.30.710.10">
    <property type="entry name" value="Potassium Channel Kv1.1, Chain A"/>
    <property type="match status" value="1"/>
</dbReference>
<evidence type="ECO:0000259" key="1">
    <source>
        <dbReference type="PROSITE" id="PS50097"/>
    </source>
</evidence>
<feature type="non-terminal residue" evidence="2">
    <location>
        <position position="326"/>
    </location>
</feature>
<dbReference type="SUPFAM" id="SSF54695">
    <property type="entry name" value="POZ domain"/>
    <property type="match status" value="1"/>
</dbReference>
<feature type="domain" description="BTB" evidence="1">
    <location>
        <begin position="21"/>
        <end position="96"/>
    </location>
</feature>
<dbReference type="EMBL" id="ML143410">
    <property type="protein sequence ID" value="TBU29865.1"/>
    <property type="molecule type" value="Genomic_DNA"/>
</dbReference>
<dbReference type="InterPro" id="IPR011333">
    <property type="entry name" value="SKP1/BTB/POZ_sf"/>
</dbReference>
<proteinExistence type="predicted"/>
<dbReference type="InterPro" id="IPR000210">
    <property type="entry name" value="BTB/POZ_dom"/>
</dbReference>
<protein>
    <recommendedName>
        <fullName evidence="1">BTB domain-containing protein</fullName>
    </recommendedName>
</protein>
<dbReference type="Proteomes" id="UP000292957">
    <property type="component" value="Unassembled WGS sequence"/>
</dbReference>
<sequence>MSEVERTLDLKRDSDLWFEDGNTVVIAQNVAFRVHRTLLSRHSDTFNDLFTIPQPTTLDSVGDCMDGCPIVRVADSAHDFKRLLHALYDGVNYLKHDESMEFSDLAALARLGNKYQLDNLVSGVCGRLASVFSTKVKNFNPATWGADPPLINVKASDTIEAFNLFRLLGRADMIPVAMYVCCQLPISTLVRGVTRADGTREQLSQGDLEACLVAREALTAGYAWLSLTFLEVSACGTCTIPGRCTLAISDVRQGPASGPDLCQGTDVLSGSLAFLAGSMHRDQLICDDCRDMLMSRHESIRKTLWEQLPTMMNLGNLDVESWPPYD</sequence>
<dbReference type="AlphaFoldDB" id="A0A4Q9MQQ7"/>
<dbReference type="SMART" id="SM00225">
    <property type="entry name" value="BTB"/>
    <property type="match status" value="1"/>
</dbReference>
<organism evidence="2">
    <name type="scientific">Dichomitus squalens</name>
    <dbReference type="NCBI Taxonomy" id="114155"/>
    <lineage>
        <taxon>Eukaryota</taxon>
        <taxon>Fungi</taxon>
        <taxon>Dikarya</taxon>
        <taxon>Basidiomycota</taxon>
        <taxon>Agaricomycotina</taxon>
        <taxon>Agaricomycetes</taxon>
        <taxon>Polyporales</taxon>
        <taxon>Polyporaceae</taxon>
        <taxon>Dichomitus</taxon>
    </lineage>
</organism>
<accession>A0A4Q9MQQ7</accession>
<gene>
    <name evidence="2" type="ORF">BD311DRAFT_755860</name>
</gene>